<accession>A0A4Y8UJR8</accession>
<dbReference type="PROSITE" id="PS01137">
    <property type="entry name" value="TATD_1"/>
    <property type="match status" value="1"/>
</dbReference>
<feature type="binding site" evidence="4">
    <location>
        <position position="16"/>
    </location>
    <ligand>
        <name>a divalent metal cation</name>
        <dbReference type="ChEBI" id="CHEBI:60240"/>
        <label>1</label>
    </ligand>
</feature>
<dbReference type="InterPro" id="IPR032466">
    <property type="entry name" value="Metal_Hydrolase"/>
</dbReference>
<dbReference type="OrthoDB" id="9810005at2"/>
<dbReference type="GO" id="GO:0004536">
    <property type="term" value="F:DNA nuclease activity"/>
    <property type="evidence" value="ECO:0007669"/>
    <property type="project" value="InterPro"/>
</dbReference>
<reference evidence="5 6" key="1">
    <citation type="submission" date="2019-03" db="EMBL/GenBank/DDBJ databases">
        <title>Draft genome of Gammaproteobacteria bacterium LSUCC0057, a member of the SAR92 clade.</title>
        <authorList>
            <person name="Lanclos V.C."/>
            <person name="Doiron C."/>
            <person name="Henson M.W."/>
            <person name="Thrash J.C."/>
        </authorList>
    </citation>
    <scope>NUCLEOTIDE SEQUENCE [LARGE SCALE GENOMIC DNA]</scope>
    <source>
        <strain evidence="5 6">LSUCC0057</strain>
    </source>
</reference>
<dbReference type="GO" id="GO:0005829">
    <property type="term" value="C:cytosol"/>
    <property type="evidence" value="ECO:0007669"/>
    <property type="project" value="TreeGrafter"/>
</dbReference>
<dbReference type="PROSITE" id="PS01091">
    <property type="entry name" value="TATD_3"/>
    <property type="match status" value="1"/>
</dbReference>
<dbReference type="GO" id="GO:0016788">
    <property type="term" value="F:hydrolase activity, acting on ester bonds"/>
    <property type="evidence" value="ECO:0007669"/>
    <property type="project" value="InterPro"/>
</dbReference>
<feature type="binding site" evidence="4">
    <location>
        <position position="167"/>
    </location>
    <ligand>
        <name>a divalent metal cation</name>
        <dbReference type="ChEBI" id="CHEBI:60240"/>
        <label>2</label>
    </ligand>
</feature>
<comment type="similarity">
    <text evidence="1">Belongs to the metallo-dependent hydrolases superfamily. TatD-type hydrolase family.</text>
</comment>
<dbReference type="Pfam" id="PF01026">
    <property type="entry name" value="TatD_DNase"/>
    <property type="match status" value="1"/>
</dbReference>
<dbReference type="InterPro" id="IPR015991">
    <property type="entry name" value="TatD/YcfH-like"/>
</dbReference>
<dbReference type="AlphaFoldDB" id="A0A4Y8UJR8"/>
<dbReference type="SUPFAM" id="SSF51556">
    <property type="entry name" value="Metallo-dependent hydrolases"/>
    <property type="match status" value="1"/>
</dbReference>
<dbReference type="InterPro" id="IPR018228">
    <property type="entry name" value="DNase_TatD-rel_CS"/>
</dbReference>
<dbReference type="Proteomes" id="UP000298133">
    <property type="component" value="Unassembled WGS sequence"/>
</dbReference>
<evidence type="ECO:0000256" key="3">
    <source>
        <dbReference type="ARBA" id="ARBA00022801"/>
    </source>
</evidence>
<evidence type="ECO:0000313" key="5">
    <source>
        <dbReference type="EMBL" id="TFH68950.1"/>
    </source>
</evidence>
<keyword evidence="2 4" id="KW-0479">Metal-binding</keyword>
<protein>
    <submittedName>
        <fullName evidence="5">TatD family deoxyribonuclease</fullName>
    </submittedName>
</protein>
<dbReference type="PIRSF" id="PIRSF005902">
    <property type="entry name" value="DNase_TatD"/>
    <property type="match status" value="1"/>
</dbReference>
<proteinExistence type="inferred from homology"/>
<dbReference type="EMBL" id="SPIA01000001">
    <property type="protein sequence ID" value="TFH68950.1"/>
    <property type="molecule type" value="Genomic_DNA"/>
</dbReference>
<feature type="binding site" evidence="4">
    <location>
        <position position="217"/>
    </location>
    <ligand>
        <name>a divalent metal cation</name>
        <dbReference type="ChEBI" id="CHEBI:60240"/>
        <label>1</label>
    </ligand>
</feature>
<dbReference type="Gene3D" id="3.20.20.140">
    <property type="entry name" value="Metal-dependent hydrolases"/>
    <property type="match status" value="1"/>
</dbReference>
<dbReference type="NCBIfam" id="TIGR00010">
    <property type="entry name" value="YchF/TatD family DNA exonuclease"/>
    <property type="match status" value="1"/>
</dbReference>
<dbReference type="PANTHER" id="PTHR46124:SF2">
    <property type="entry name" value="D-AMINOACYL-TRNA DEACYLASE"/>
    <property type="match status" value="1"/>
</dbReference>
<sequence length="277" mass="30362">MPATEQNHYLVDSHCHLDRLKLGDAESLATVLAAARAAGVGQLLSVAVDLQSAQQLQRLADQYPGLFCSAGVHPLQEQRQPLANAAQLRALAAHPKVVAIGETGLDNHYLTDSDAEQQAHWQQQSFALHLATAAELDLPVIVHTREARQQTLEMIERAASPAAGVLHCFTESREMAEAAIALGYYISLSGIVTFNSAKALREVAKWLPLERLLVETDAPWLAPVPHRGRENRPALVREVAQFIAELRGISLAELAAASSDNFYRLFSRAKPYREELI</sequence>
<name>A0A4Y8UJR8_9GAMM</name>
<organism evidence="5 6">
    <name type="scientific">Gammaproteobacteria bacterium LSUCC0057</name>
    <dbReference type="NCBI Taxonomy" id="2559237"/>
    <lineage>
        <taxon>Bacteria</taxon>
        <taxon>Pseudomonadati</taxon>
        <taxon>Pseudomonadota</taxon>
        <taxon>Gammaproteobacteria</taxon>
        <taxon>Cellvibrionales</taxon>
        <taxon>Porticoccaceae</taxon>
        <taxon>SAR92 clade</taxon>
    </lineage>
</organism>
<feature type="binding site" evidence="4">
    <location>
        <position position="143"/>
    </location>
    <ligand>
        <name>a divalent metal cation</name>
        <dbReference type="ChEBI" id="CHEBI:60240"/>
        <label>2</label>
    </ligand>
</feature>
<evidence type="ECO:0000313" key="6">
    <source>
        <dbReference type="Proteomes" id="UP000298133"/>
    </source>
</evidence>
<dbReference type="FunFam" id="3.20.20.140:FF:000005">
    <property type="entry name" value="TatD family hydrolase"/>
    <property type="match status" value="1"/>
</dbReference>
<dbReference type="PANTHER" id="PTHR46124">
    <property type="entry name" value="D-AMINOACYL-TRNA DEACYLASE"/>
    <property type="match status" value="1"/>
</dbReference>
<gene>
    <name evidence="5" type="ORF">E3W66_03115</name>
</gene>
<dbReference type="CDD" id="cd01310">
    <property type="entry name" value="TatD_DNAse"/>
    <property type="match status" value="1"/>
</dbReference>
<feature type="binding site" evidence="4">
    <location>
        <position position="102"/>
    </location>
    <ligand>
        <name>a divalent metal cation</name>
        <dbReference type="ChEBI" id="CHEBI:60240"/>
        <label>1</label>
    </ligand>
</feature>
<dbReference type="InterPro" id="IPR001130">
    <property type="entry name" value="TatD-like"/>
</dbReference>
<dbReference type="GO" id="GO:0046872">
    <property type="term" value="F:metal ion binding"/>
    <property type="evidence" value="ECO:0007669"/>
    <property type="project" value="UniProtKB-KW"/>
</dbReference>
<evidence type="ECO:0000256" key="1">
    <source>
        <dbReference type="ARBA" id="ARBA00009275"/>
    </source>
</evidence>
<evidence type="ECO:0000256" key="4">
    <source>
        <dbReference type="PIRSR" id="PIRSR005902-1"/>
    </source>
</evidence>
<keyword evidence="3" id="KW-0378">Hydrolase</keyword>
<comment type="caution">
    <text evidence="5">The sequence shown here is derived from an EMBL/GenBank/DDBJ whole genome shotgun (WGS) entry which is preliminary data.</text>
</comment>
<feature type="binding site" evidence="4">
    <location>
        <position position="14"/>
    </location>
    <ligand>
        <name>a divalent metal cation</name>
        <dbReference type="ChEBI" id="CHEBI:60240"/>
        <label>1</label>
    </ligand>
</feature>
<evidence type="ECO:0000256" key="2">
    <source>
        <dbReference type="ARBA" id="ARBA00022723"/>
    </source>
</evidence>
<keyword evidence="6" id="KW-1185">Reference proteome</keyword>